<dbReference type="EMBL" id="AP025628">
    <property type="protein sequence ID" value="BDG61188.1"/>
    <property type="molecule type" value="Genomic_DNA"/>
</dbReference>
<dbReference type="InterPro" id="IPR029063">
    <property type="entry name" value="SAM-dependent_MTases_sf"/>
</dbReference>
<proteinExistence type="predicted"/>
<dbReference type="Proteomes" id="UP001163687">
    <property type="component" value="Chromosome"/>
</dbReference>
<reference evidence="1" key="1">
    <citation type="submission" date="2022-03" db="EMBL/GenBank/DDBJ databases">
        <title>Complete genome sequence of Caldinitratiruptor microaerophilus.</title>
        <authorList>
            <person name="Mukaiyama R."/>
            <person name="Nishiyama T."/>
            <person name="Ueda K."/>
        </authorList>
    </citation>
    <scope>NUCLEOTIDE SEQUENCE</scope>
    <source>
        <strain evidence="1">JCM 16183</strain>
    </source>
</reference>
<name>A0AA35G984_9FIRM</name>
<evidence type="ECO:0000313" key="2">
    <source>
        <dbReference type="Proteomes" id="UP001163687"/>
    </source>
</evidence>
<sequence length="88" mass="9389">MASGGAAPVAALSRLAVTVLGEIPDRGAALRELQRVLRPGGVLSFTEIALDPHYQSRRTLDRLCREAGFEPAGAHGAWFVFTANCVRV</sequence>
<gene>
    <name evidence="1" type="ORF">caldi_22780</name>
</gene>
<evidence type="ECO:0008006" key="3">
    <source>
        <dbReference type="Google" id="ProtNLM"/>
    </source>
</evidence>
<keyword evidence="2" id="KW-1185">Reference proteome</keyword>
<dbReference type="AlphaFoldDB" id="A0AA35G984"/>
<dbReference type="Gene3D" id="3.40.50.150">
    <property type="entry name" value="Vaccinia Virus protein VP39"/>
    <property type="match status" value="1"/>
</dbReference>
<accession>A0AA35G984</accession>
<evidence type="ECO:0000313" key="1">
    <source>
        <dbReference type="EMBL" id="BDG61188.1"/>
    </source>
</evidence>
<protein>
    <recommendedName>
        <fullName evidence="3">Methyltransferase domain-containing protein</fullName>
    </recommendedName>
</protein>
<organism evidence="1 2">
    <name type="scientific">Caldinitratiruptor microaerophilus</name>
    <dbReference type="NCBI Taxonomy" id="671077"/>
    <lineage>
        <taxon>Bacteria</taxon>
        <taxon>Bacillati</taxon>
        <taxon>Bacillota</taxon>
        <taxon>Clostridia</taxon>
        <taxon>Eubacteriales</taxon>
        <taxon>Symbiobacteriaceae</taxon>
        <taxon>Caldinitratiruptor</taxon>
    </lineage>
</organism>
<dbReference type="KEGG" id="cmic:caldi_22780"/>
<dbReference type="SUPFAM" id="SSF53335">
    <property type="entry name" value="S-adenosyl-L-methionine-dependent methyltransferases"/>
    <property type="match status" value="1"/>
</dbReference>